<dbReference type="GO" id="GO:0015250">
    <property type="term" value="F:water channel activity"/>
    <property type="evidence" value="ECO:0007669"/>
    <property type="project" value="UniProtKB-ARBA"/>
</dbReference>
<dbReference type="GO" id="GO:0012505">
    <property type="term" value="C:endomembrane system"/>
    <property type="evidence" value="ECO:0007669"/>
    <property type="project" value="UniProtKB-SubCell"/>
</dbReference>
<dbReference type="PANTHER" id="PTHR45665">
    <property type="entry name" value="AQUAPORIN-8"/>
    <property type="match status" value="1"/>
</dbReference>
<evidence type="ECO:0000256" key="8">
    <source>
        <dbReference type="SAM" id="Phobius"/>
    </source>
</evidence>
<protein>
    <recommendedName>
        <fullName evidence="10">Aquaporin</fullName>
    </recommendedName>
</protein>
<gene>
    <name evidence="9" type="ORF">EANT1437_LOCUS15625</name>
</gene>
<keyword evidence="6 8" id="KW-0472">Membrane</keyword>
<dbReference type="EMBL" id="HBHI01030399">
    <property type="protein sequence ID" value="CAD9701889.1"/>
    <property type="molecule type" value="Transcribed_RNA"/>
</dbReference>
<dbReference type="GO" id="GO:0016020">
    <property type="term" value="C:membrane"/>
    <property type="evidence" value="ECO:0007669"/>
    <property type="project" value="InterPro"/>
</dbReference>
<keyword evidence="4" id="KW-0677">Repeat</keyword>
<keyword evidence="3 7" id="KW-0812">Transmembrane</keyword>
<sequence>MIFSTLAYIVSNVLAYSPPGLILSFLSAFVVDGRYFKAYKQEFVGTFLMIAFTFSAGKWVGVDTWQVAWLAHAVGVIAADRIGGGPHVNPAVSVSMWCLGKIDGYTEMYVRIAGQMGGGLLAFPLYRFFSNTLGWNSLGGPEFSIENVNEAFLSEFFATILLCFTIYALNWQMNFGKYHYWVKQALTAFAIRFLIEVFPTAGPAMNPMLGTTWAVFNSAFDSGADLDSEIWENMGTFPQDAEHYFVYWISPICGALTASFLYAIYSGDAFFGHKLPMGPLVTPIGGVATPSAPSK</sequence>
<evidence type="ECO:0008006" key="10">
    <source>
        <dbReference type="Google" id="ProtNLM"/>
    </source>
</evidence>
<dbReference type="PROSITE" id="PS00221">
    <property type="entry name" value="MIP"/>
    <property type="match status" value="1"/>
</dbReference>
<evidence type="ECO:0000256" key="2">
    <source>
        <dbReference type="ARBA" id="ARBA00022448"/>
    </source>
</evidence>
<organism evidence="9">
    <name type="scientific">Eucampia antarctica</name>
    <dbReference type="NCBI Taxonomy" id="49252"/>
    <lineage>
        <taxon>Eukaryota</taxon>
        <taxon>Sar</taxon>
        <taxon>Stramenopiles</taxon>
        <taxon>Ochrophyta</taxon>
        <taxon>Bacillariophyta</taxon>
        <taxon>Mediophyceae</taxon>
        <taxon>Biddulphiophycidae</taxon>
        <taxon>Hemiaulales</taxon>
        <taxon>Hemiaulaceae</taxon>
        <taxon>Eucampia</taxon>
    </lineage>
</organism>
<comment type="similarity">
    <text evidence="7">Belongs to the MIP/aquaporin (TC 1.A.8) family.</text>
</comment>
<name>A0A7S2SJL0_9STRA</name>
<proteinExistence type="inferred from homology"/>
<dbReference type="Gene3D" id="1.20.1080.10">
    <property type="entry name" value="Glycerol uptake facilitator protein"/>
    <property type="match status" value="1"/>
</dbReference>
<dbReference type="GO" id="GO:0019755">
    <property type="term" value="P:one-carbon compound transport"/>
    <property type="evidence" value="ECO:0007669"/>
    <property type="project" value="UniProtKB-ARBA"/>
</dbReference>
<dbReference type="InterPro" id="IPR034294">
    <property type="entry name" value="Aquaporin_transptr"/>
</dbReference>
<dbReference type="SUPFAM" id="SSF81338">
    <property type="entry name" value="Aquaporin-like"/>
    <property type="match status" value="1"/>
</dbReference>
<keyword evidence="5 8" id="KW-1133">Transmembrane helix</keyword>
<evidence type="ECO:0000256" key="4">
    <source>
        <dbReference type="ARBA" id="ARBA00022737"/>
    </source>
</evidence>
<dbReference type="InterPro" id="IPR000425">
    <property type="entry name" value="MIP"/>
</dbReference>
<evidence type="ECO:0000256" key="7">
    <source>
        <dbReference type="RuleBase" id="RU000477"/>
    </source>
</evidence>
<dbReference type="PRINTS" id="PR00783">
    <property type="entry name" value="MINTRINSICP"/>
</dbReference>
<evidence type="ECO:0000256" key="6">
    <source>
        <dbReference type="ARBA" id="ARBA00023136"/>
    </source>
</evidence>
<dbReference type="GO" id="GO:0005737">
    <property type="term" value="C:cytoplasm"/>
    <property type="evidence" value="ECO:0007669"/>
    <property type="project" value="UniProtKB-ARBA"/>
</dbReference>
<feature type="transmembrane region" description="Helical" evidence="8">
    <location>
        <begin position="43"/>
        <end position="61"/>
    </location>
</feature>
<feature type="transmembrane region" description="Helical" evidence="8">
    <location>
        <begin position="151"/>
        <end position="169"/>
    </location>
</feature>
<evidence type="ECO:0000256" key="3">
    <source>
        <dbReference type="ARBA" id="ARBA00022692"/>
    </source>
</evidence>
<accession>A0A7S2SJL0</accession>
<feature type="transmembrane region" description="Helical" evidence="8">
    <location>
        <begin position="244"/>
        <end position="265"/>
    </location>
</feature>
<comment type="subcellular location">
    <subcellularLocation>
        <location evidence="1">Endomembrane system</location>
        <topology evidence="1">Multi-pass membrane protein</topology>
    </subcellularLocation>
</comment>
<dbReference type="InterPro" id="IPR023271">
    <property type="entry name" value="Aquaporin-like"/>
</dbReference>
<dbReference type="AlphaFoldDB" id="A0A7S2SJL0"/>
<dbReference type="Pfam" id="PF00230">
    <property type="entry name" value="MIP"/>
    <property type="match status" value="1"/>
</dbReference>
<evidence type="ECO:0000256" key="5">
    <source>
        <dbReference type="ARBA" id="ARBA00022989"/>
    </source>
</evidence>
<keyword evidence="2 7" id="KW-0813">Transport</keyword>
<dbReference type="PANTHER" id="PTHR45665:SF9">
    <property type="entry name" value="AQUAPORIN-8"/>
    <property type="match status" value="1"/>
</dbReference>
<evidence type="ECO:0000313" key="9">
    <source>
        <dbReference type="EMBL" id="CAD9701889.1"/>
    </source>
</evidence>
<evidence type="ECO:0000256" key="1">
    <source>
        <dbReference type="ARBA" id="ARBA00004127"/>
    </source>
</evidence>
<feature type="transmembrane region" description="Helical" evidence="8">
    <location>
        <begin position="6"/>
        <end position="31"/>
    </location>
</feature>
<dbReference type="InterPro" id="IPR022357">
    <property type="entry name" value="MIP_CS"/>
</dbReference>
<reference evidence="9" key="1">
    <citation type="submission" date="2021-01" db="EMBL/GenBank/DDBJ databases">
        <authorList>
            <person name="Corre E."/>
            <person name="Pelletier E."/>
            <person name="Niang G."/>
            <person name="Scheremetjew M."/>
            <person name="Finn R."/>
            <person name="Kale V."/>
            <person name="Holt S."/>
            <person name="Cochrane G."/>
            <person name="Meng A."/>
            <person name="Brown T."/>
            <person name="Cohen L."/>
        </authorList>
    </citation>
    <scope>NUCLEOTIDE SEQUENCE</scope>
    <source>
        <strain evidence="9">CCMP1452</strain>
    </source>
</reference>